<dbReference type="EMBL" id="CP028324">
    <property type="protein sequence ID" value="AVR97162.1"/>
    <property type="molecule type" value="Genomic_DNA"/>
</dbReference>
<sequence>MPAAARLTDPIGHSPTMSWLLKGLLIGAAIAVAGVAIVGTGGLAAVAMVGAGAAMGAGLGEAMSTMSFAGKEVTGAIALTGSPNVYVNNLAAARAHADMVACSKHPGPIPIATGSGQVFINGMPAARVDDKTGCSAVITKGSGNVYIGGGTVQTDTINPEDLVPGWVHGALLVVGVGSAIILAGPVIAVGGLIGAYAGGYGGAWAGGKIFGEGSDGQKWSAIAGSFLGGYLGAKAAPGAWEFAQRVQVNVKPGTLGMNGGNVEFSLSPTASTQQGGNPPAANRLSRGEELRQKYSHLSEQERRALINSRLEDIAAARLSSLEQSIPGAHFQGKHGAQTTLVQQYNRAVHGIDPITGQPRYNRSGNLMTPNSTRFLSNRDQINAIERASRIYARTGEKMFAEEPIRFNAVAGEGYYGGTGAYDTAFSAQVWFNRNAEPITAFPILGSR</sequence>
<evidence type="ECO:0000256" key="2">
    <source>
        <dbReference type="SAM" id="Phobius"/>
    </source>
</evidence>
<dbReference type="InterPro" id="IPR057925">
    <property type="entry name" value="prePAAR_DddA"/>
</dbReference>
<evidence type="ECO:0000313" key="4">
    <source>
        <dbReference type="EMBL" id="AVR97162.1"/>
    </source>
</evidence>
<feature type="region of interest" description="Disordered" evidence="1">
    <location>
        <begin position="264"/>
        <end position="287"/>
    </location>
</feature>
<keyword evidence="5" id="KW-1185">Reference proteome</keyword>
<dbReference type="Proteomes" id="UP000240505">
    <property type="component" value="Chromosome"/>
</dbReference>
<evidence type="ECO:0000313" key="5">
    <source>
        <dbReference type="Proteomes" id="UP000240505"/>
    </source>
</evidence>
<dbReference type="Pfam" id="PF25799">
    <property type="entry name" value="prePAAR_I"/>
    <property type="match status" value="1"/>
</dbReference>
<evidence type="ECO:0000256" key="1">
    <source>
        <dbReference type="SAM" id="MobiDB-lite"/>
    </source>
</evidence>
<dbReference type="AlphaFoldDB" id="A0A2R4CC69"/>
<keyword evidence="2" id="KW-1133">Transmembrane helix</keyword>
<gene>
    <name evidence="4" type="ORF">C9I28_17075</name>
</gene>
<name>A0A2R4CC69_9BURK</name>
<accession>A0A2R4CC69</accession>
<evidence type="ECO:0000259" key="3">
    <source>
        <dbReference type="Pfam" id="PF25799"/>
    </source>
</evidence>
<dbReference type="InterPro" id="IPR008727">
    <property type="entry name" value="PAAR_motif"/>
</dbReference>
<proteinExistence type="predicted"/>
<dbReference type="KEGG" id="masz:C9I28_17075"/>
<feature type="domain" description="Double-stranded DNA deaminase toxin A prePAAR motif" evidence="3">
    <location>
        <begin position="3"/>
        <end position="57"/>
    </location>
</feature>
<feature type="transmembrane region" description="Helical" evidence="2">
    <location>
        <begin position="24"/>
        <end position="57"/>
    </location>
</feature>
<keyword evidence="2" id="KW-0472">Membrane</keyword>
<organism evidence="4 5">
    <name type="scientific">Pseudoduganella armeniaca</name>
    <dbReference type="NCBI Taxonomy" id="2072590"/>
    <lineage>
        <taxon>Bacteria</taxon>
        <taxon>Pseudomonadati</taxon>
        <taxon>Pseudomonadota</taxon>
        <taxon>Betaproteobacteria</taxon>
        <taxon>Burkholderiales</taxon>
        <taxon>Oxalobacteraceae</taxon>
        <taxon>Telluria group</taxon>
        <taxon>Pseudoduganella</taxon>
    </lineage>
</organism>
<protein>
    <submittedName>
        <fullName evidence="4">Rhs family protein</fullName>
    </submittedName>
</protein>
<dbReference type="Gene3D" id="2.60.200.60">
    <property type="match status" value="1"/>
</dbReference>
<feature type="compositionally biased region" description="Polar residues" evidence="1">
    <location>
        <begin position="264"/>
        <end position="276"/>
    </location>
</feature>
<reference evidence="4 5" key="1">
    <citation type="submission" date="2018-03" db="EMBL/GenBank/DDBJ databases">
        <title>Massilia armeniaca sp. nov., isolated from desert soil.</title>
        <authorList>
            <person name="Huang H."/>
            <person name="Ren M."/>
        </authorList>
    </citation>
    <scope>NUCLEOTIDE SEQUENCE [LARGE SCALE GENOMIC DNA]</scope>
    <source>
        <strain evidence="4 5">ZMN-3</strain>
    </source>
</reference>
<keyword evidence="2" id="KW-0812">Transmembrane</keyword>
<dbReference type="Pfam" id="PF05488">
    <property type="entry name" value="PAAR_motif"/>
    <property type="match status" value="1"/>
</dbReference>
<dbReference type="CDD" id="cd14742">
    <property type="entry name" value="PAAR_RHS"/>
    <property type="match status" value="1"/>
</dbReference>